<keyword evidence="2" id="KW-1185">Reference proteome</keyword>
<protein>
    <submittedName>
        <fullName evidence="1">Uncharacterized protein</fullName>
    </submittedName>
</protein>
<evidence type="ECO:0000313" key="1">
    <source>
        <dbReference type="EMBL" id="TDQ67221.1"/>
    </source>
</evidence>
<name>A0A4R6VUQ1_9HYPH</name>
<evidence type="ECO:0000313" key="2">
    <source>
        <dbReference type="Proteomes" id="UP000295391"/>
    </source>
</evidence>
<dbReference type="Proteomes" id="UP000295391">
    <property type="component" value="Unassembled WGS sequence"/>
</dbReference>
<dbReference type="EMBL" id="SNYR01000001">
    <property type="protein sequence ID" value="TDQ67221.1"/>
    <property type="molecule type" value="Genomic_DNA"/>
</dbReference>
<comment type="caution">
    <text evidence="1">The sequence shown here is derived from an EMBL/GenBank/DDBJ whole genome shotgun (WGS) entry which is preliminary data.</text>
</comment>
<organism evidence="1 2">
    <name type="scientific">Maritalea mobilis</name>
    <dbReference type="NCBI Taxonomy" id="483324"/>
    <lineage>
        <taxon>Bacteria</taxon>
        <taxon>Pseudomonadati</taxon>
        <taxon>Pseudomonadota</taxon>
        <taxon>Alphaproteobacteria</taxon>
        <taxon>Hyphomicrobiales</taxon>
        <taxon>Devosiaceae</taxon>
        <taxon>Maritalea</taxon>
    </lineage>
</organism>
<accession>A0A4R6VUQ1</accession>
<dbReference type="OrthoDB" id="8443799at2"/>
<proteinExistence type="predicted"/>
<gene>
    <name evidence="1" type="ORF">ATL17_1228</name>
</gene>
<sequence>MNVEPTATPSLSDDEVTLTDWLELNAFFNEFHVARLDTIDAILGEQAEEHNDDFGESDRDKERIRESIENEIDERIKGCEGAYPFELSNDGEELTLKENWREDTYGFYIACLLTTHLSKKSLLDYDVQSQLIQILRNRIFQVISVFAMAGWNNGSAASIGWPRKNGNTILETLNRAAHRGAGIDPRKAPGKYTAPLEKDGGIDVISWSVEDRPPPTRFSYGQVASGRNWRGKPVSVHVRTFEQNYIDMRHCGDVTSATLIPFRIIDVKTWMSEHTSHGTILDRTRIPKYATKAIQILQNGIEFDEANGLPEIADWIQAMRADGLNPGGR</sequence>
<dbReference type="RefSeq" id="WP_133571855.1">
    <property type="nucleotide sequence ID" value="NZ_SNYR01000001.1"/>
</dbReference>
<dbReference type="AlphaFoldDB" id="A0A4R6VUQ1"/>
<reference evidence="1 2" key="1">
    <citation type="submission" date="2019-03" db="EMBL/GenBank/DDBJ databases">
        <title>Genomic Encyclopedia of Type Strains, Phase III (KMG-III): the genomes of soil and plant-associated and newly described type strains.</title>
        <authorList>
            <person name="Whitman W."/>
        </authorList>
    </citation>
    <scope>NUCLEOTIDE SEQUENCE [LARGE SCALE GENOMIC DNA]</scope>
    <source>
        <strain evidence="1 2">CGMCC 1.7002</strain>
    </source>
</reference>